<accession>A0ABS6GKM3</accession>
<reference evidence="9 10" key="1">
    <citation type="journal article" date="2011" name="Int. J. Syst. Evol. Microbiol.">
        <title>Allobacillus halotolerans gen. nov., sp. nov. isolated from shrimp paste.</title>
        <authorList>
            <person name="Sheu S.Y."/>
            <person name="Arun A.B."/>
            <person name="Jiang S.R."/>
            <person name="Young C.C."/>
            <person name="Chen W.M."/>
        </authorList>
    </citation>
    <scope>NUCLEOTIDE SEQUENCE [LARGE SCALE GENOMIC DNA]</scope>
    <source>
        <strain evidence="9 10">LMG 24826</strain>
    </source>
</reference>
<dbReference type="PROSITE" id="PS00104">
    <property type="entry name" value="EPSP_SYNTHASE_1"/>
    <property type="match status" value="1"/>
</dbReference>
<proteinExistence type="inferred from homology"/>
<feature type="binding site" evidence="7">
    <location>
        <position position="341"/>
    </location>
    <ligand>
        <name>phosphoenolpyruvate</name>
        <dbReference type="ChEBI" id="CHEBI:58702"/>
    </ligand>
</feature>
<evidence type="ECO:0000313" key="10">
    <source>
        <dbReference type="Proteomes" id="UP000812672"/>
    </source>
</evidence>
<dbReference type="Pfam" id="PF00275">
    <property type="entry name" value="EPSP_synthase"/>
    <property type="match status" value="1"/>
</dbReference>
<keyword evidence="4 7" id="KW-0808">Transferase</keyword>
<dbReference type="InterPro" id="IPR023193">
    <property type="entry name" value="EPSP_synthase_CS"/>
</dbReference>
<comment type="subunit">
    <text evidence="7">Monomer.</text>
</comment>
<dbReference type="HAMAP" id="MF_00210">
    <property type="entry name" value="EPSP_synth"/>
    <property type="match status" value="1"/>
</dbReference>
<protein>
    <recommendedName>
        <fullName evidence="7">3-phosphoshikimate 1-carboxyvinyltransferase</fullName>
        <ecNumber evidence="7">2.5.1.19</ecNumber>
    </recommendedName>
    <alternativeName>
        <fullName evidence="7">5-enolpyruvylshikimate-3-phosphate synthase</fullName>
        <shortName evidence="7">EPSP synthase</shortName>
        <shortName evidence="7">EPSPS</shortName>
    </alternativeName>
</protein>
<keyword evidence="5 7" id="KW-0057">Aromatic amino acid biosynthesis</keyword>
<dbReference type="InterPro" id="IPR001986">
    <property type="entry name" value="Enolpyruvate_Tfrase_dom"/>
</dbReference>
<evidence type="ECO:0000256" key="6">
    <source>
        <dbReference type="ARBA" id="ARBA00044633"/>
    </source>
</evidence>
<feature type="binding site" evidence="7">
    <location>
        <position position="117"/>
    </location>
    <ligand>
        <name>phosphoenolpyruvate</name>
        <dbReference type="ChEBI" id="CHEBI:58702"/>
    </ligand>
</feature>
<dbReference type="PANTHER" id="PTHR21090">
    <property type="entry name" value="AROM/DEHYDROQUINATE SYNTHASE"/>
    <property type="match status" value="1"/>
</dbReference>
<dbReference type="RefSeq" id="WP_144158836.1">
    <property type="nucleotide sequence ID" value="NZ_CAUPKR010000001.1"/>
</dbReference>
<dbReference type="NCBIfam" id="TIGR01356">
    <property type="entry name" value="aroA"/>
    <property type="match status" value="1"/>
</dbReference>
<dbReference type="Proteomes" id="UP000812672">
    <property type="component" value="Unassembled WGS sequence"/>
</dbReference>
<name>A0ABS6GKM3_9BACI</name>
<evidence type="ECO:0000256" key="4">
    <source>
        <dbReference type="ARBA" id="ARBA00022679"/>
    </source>
</evidence>
<evidence type="ECO:0000256" key="2">
    <source>
        <dbReference type="ARBA" id="ARBA00009948"/>
    </source>
</evidence>
<feature type="active site" description="Proton acceptor" evidence="7">
    <location>
        <position position="310"/>
    </location>
</feature>
<feature type="binding site" evidence="7">
    <location>
        <position position="162"/>
    </location>
    <ligand>
        <name>3-phosphoshikimate</name>
        <dbReference type="ChEBI" id="CHEBI:145989"/>
    </ligand>
</feature>
<organism evidence="9 10">
    <name type="scientific">Allobacillus halotolerans</name>
    <dbReference type="NCBI Taxonomy" id="570278"/>
    <lineage>
        <taxon>Bacteria</taxon>
        <taxon>Bacillati</taxon>
        <taxon>Bacillota</taxon>
        <taxon>Bacilli</taxon>
        <taxon>Bacillales</taxon>
        <taxon>Bacillaceae</taxon>
        <taxon>Allobacillus</taxon>
    </lineage>
</organism>
<comment type="caution">
    <text evidence="7">Lacks conserved residue(s) required for the propagation of feature annotation.</text>
</comment>
<evidence type="ECO:0000256" key="7">
    <source>
        <dbReference type="HAMAP-Rule" id="MF_00210"/>
    </source>
</evidence>
<feature type="domain" description="Enolpyruvate transferase" evidence="8">
    <location>
        <begin position="3"/>
        <end position="417"/>
    </location>
</feature>
<feature type="binding site" evidence="7">
    <location>
        <position position="164"/>
    </location>
    <ligand>
        <name>phosphoenolpyruvate</name>
        <dbReference type="ChEBI" id="CHEBI:58702"/>
    </ligand>
</feature>
<feature type="binding site" evidence="7">
    <location>
        <position position="89"/>
    </location>
    <ligand>
        <name>phosphoenolpyruvate</name>
        <dbReference type="ChEBI" id="CHEBI:58702"/>
    </ligand>
</feature>
<keyword evidence="10" id="KW-1185">Reference proteome</keyword>
<dbReference type="InterPro" id="IPR006264">
    <property type="entry name" value="EPSP_synthase"/>
</dbReference>
<feature type="binding site" evidence="7">
    <location>
        <position position="22"/>
    </location>
    <ligand>
        <name>3-phosphoshikimate</name>
        <dbReference type="ChEBI" id="CHEBI:145989"/>
    </ligand>
</feature>
<evidence type="ECO:0000313" key="9">
    <source>
        <dbReference type="EMBL" id="MBU6079511.1"/>
    </source>
</evidence>
<evidence type="ECO:0000259" key="8">
    <source>
        <dbReference type="Pfam" id="PF00275"/>
    </source>
</evidence>
<dbReference type="CDD" id="cd01556">
    <property type="entry name" value="EPSP_synthase"/>
    <property type="match status" value="1"/>
</dbReference>
<feature type="binding site" evidence="7">
    <location>
        <position position="383"/>
    </location>
    <ligand>
        <name>phosphoenolpyruvate</name>
        <dbReference type="ChEBI" id="CHEBI:58702"/>
    </ligand>
</feature>
<feature type="binding site" evidence="7">
    <location>
        <position position="337"/>
    </location>
    <ligand>
        <name>3-phosphoshikimate</name>
        <dbReference type="ChEBI" id="CHEBI:145989"/>
    </ligand>
</feature>
<dbReference type="PROSITE" id="PS00885">
    <property type="entry name" value="EPSP_SYNTHASE_2"/>
    <property type="match status" value="1"/>
</dbReference>
<dbReference type="InterPro" id="IPR013792">
    <property type="entry name" value="RNA3'P_cycl/enolpyr_Trfase_a/b"/>
</dbReference>
<keyword evidence="7" id="KW-0963">Cytoplasm</keyword>
<comment type="catalytic activity">
    <reaction evidence="6">
        <text>3-phosphoshikimate + phosphoenolpyruvate = 5-O-(1-carboxyvinyl)-3-phosphoshikimate + phosphate</text>
        <dbReference type="Rhea" id="RHEA:21256"/>
        <dbReference type="ChEBI" id="CHEBI:43474"/>
        <dbReference type="ChEBI" id="CHEBI:57701"/>
        <dbReference type="ChEBI" id="CHEBI:58702"/>
        <dbReference type="ChEBI" id="CHEBI:145989"/>
        <dbReference type="EC" id="2.5.1.19"/>
    </reaction>
    <physiologicalReaction direction="left-to-right" evidence="6">
        <dbReference type="Rhea" id="RHEA:21257"/>
    </physiologicalReaction>
</comment>
<comment type="caution">
    <text evidence="9">The sequence shown here is derived from an EMBL/GenBank/DDBJ whole genome shotgun (WGS) entry which is preliminary data.</text>
</comment>
<dbReference type="Gene3D" id="3.65.10.10">
    <property type="entry name" value="Enolpyruvate transferase domain"/>
    <property type="match status" value="2"/>
</dbReference>
<dbReference type="EC" id="2.5.1.19" evidence="7"/>
<gene>
    <name evidence="7 9" type="primary">aroA</name>
    <name evidence="9" type="ORF">KQ486_00605</name>
</gene>
<comment type="similarity">
    <text evidence="2 7">Belongs to the EPSP synthase family.</text>
</comment>
<dbReference type="GO" id="GO:0003866">
    <property type="term" value="F:3-phosphoshikimate 1-carboxyvinyltransferase activity"/>
    <property type="evidence" value="ECO:0007669"/>
    <property type="project" value="UniProtKB-EC"/>
</dbReference>
<feature type="binding site" evidence="7">
    <location>
        <position position="310"/>
    </location>
    <ligand>
        <name>3-phosphoshikimate</name>
        <dbReference type="ChEBI" id="CHEBI:145989"/>
    </ligand>
</feature>
<dbReference type="SUPFAM" id="SSF55205">
    <property type="entry name" value="EPT/RTPC-like"/>
    <property type="match status" value="1"/>
</dbReference>
<comment type="subcellular location">
    <subcellularLocation>
        <location evidence="7">Cytoplasm</location>
    </subcellularLocation>
</comment>
<dbReference type="PIRSF" id="PIRSF000505">
    <property type="entry name" value="EPSPS"/>
    <property type="match status" value="1"/>
</dbReference>
<feature type="binding site" evidence="7">
    <location>
        <position position="17"/>
    </location>
    <ligand>
        <name>phosphoenolpyruvate</name>
        <dbReference type="ChEBI" id="CHEBI:58702"/>
    </ligand>
</feature>
<sequence length="430" mass="46643">MAQINALHGTISIPGDKSISHRAAILASLSTGKTVIDNFLFSDDCLRTLDAFQAMGVQVKKQDQQVIIDSEGASKLSAPTDAIDLGNSGTTARLLAGVLAAMPFQTELVGDPSLSKRPMKRVSQPLSMMGATVEFLTEDGHLPMKIVGGSLKKIEYDMPVASAQVKSAILLAGLTGQVNVTVTEQTKSRDHTERMLEAYGVHITDENGTITLKENQVLHAKNIKVPGDFSSAAYWIAAAVITPGSELTIERVGLNPTRIGFLNVLKRMGASIEVIQKPNMMNEPVGTIIAKHSTLKATTLKEEEIPTLIDEIPILALVASQAKGISRFHHLRELRFKETDRIQATVQGLAALGVSIKAEEDGMIVQGQSRLHGGMVKTFHDHRIAMTAMIASLITNDAVTIDDYDCVKISYPNFFEQFNQLKQPEHSPKD</sequence>
<comment type="function">
    <text evidence="7">Catalyzes the transfer of the enolpyruvyl moiety of phosphoenolpyruvate (PEP) to the 5-hydroxyl of shikimate-3-phosphate (S3P) to produce enolpyruvyl shikimate-3-phosphate and inorganic phosphate.</text>
</comment>
<evidence type="ECO:0000256" key="3">
    <source>
        <dbReference type="ARBA" id="ARBA00022605"/>
    </source>
</evidence>
<evidence type="ECO:0000256" key="5">
    <source>
        <dbReference type="ARBA" id="ARBA00023141"/>
    </source>
</evidence>
<feature type="binding site" evidence="7">
    <location>
        <position position="164"/>
    </location>
    <ligand>
        <name>3-phosphoshikimate</name>
        <dbReference type="ChEBI" id="CHEBI:145989"/>
    </ligand>
</feature>
<comment type="pathway">
    <text evidence="1 7">Metabolic intermediate biosynthesis; chorismate biosynthesis; chorismate from D-erythrose 4-phosphate and phosphoenolpyruvate: step 6/7.</text>
</comment>
<feature type="binding site" evidence="7">
    <location>
        <position position="17"/>
    </location>
    <ligand>
        <name>3-phosphoshikimate</name>
        <dbReference type="ChEBI" id="CHEBI:145989"/>
    </ligand>
</feature>
<feature type="binding site" evidence="7">
    <location>
        <position position="18"/>
    </location>
    <ligand>
        <name>3-phosphoshikimate</name>
        <dbReference type="ChEBI" id="CHEBI:145989"/>
    </ligand>
</feature>
<dbReference type="PANTHER" id="PTHR21090:SF5">
    <property type="entry name" value="PENTAFUNCTIONAL AROM POLYPEPTIDE"/>
    <property type="match status" value="1"/>
</dbReference>
<keyword evidence="3 7" id="KW-0028">Amino-acid biosynthesis</keyword>
<evidence type="ECO:0000256" key="1">
    <source>
        <dbReference type="ARBA" id="ARBA00004811"/>
    </source>
</evidence>
<dbReference type="InterPro" id="IPR036968">
    <property type="entry name" value="Enolpyruvate_Tfrase_sf"/>
</dbReference>
<dbReference type="EMBL" id="JAHLZF010000001">
    <property type="protein sequence ID" value="MBU6079511.1"/>
    <property type="molecule type" value="Genomic_DNA"/>
</dbReference>